<dbReference type="InterPro" id="IPR010979">
    <property type="entry name" value="Ribosomal_uS13-like_H2TH"/>
</dbReference>
<evidence type="ECO:0000313" key="19">
    <source>
        <dbReference type="EMBL" id="SFZ88274.1"/>
    </source>
</evidence>
<dbReference type="SUPFAM" id="SSF81624">
    <property type="entry name" value="N-terminal domain of MutM-like DNA repair proteins"/>
    <property type="match status" value="1"/>
</dbReference>
<dbReference type="GO" id="GO:0140078">
    <property type="term" value="F:class I DNA-(apurinic or apyrimidinic site) endonuclease activity"/>
    <property type="evidence" value="ECO:0007669"/>
    <property type="project" value="UniProtKB-EC"/>
</dbReference>
<dbReference type="PANTHER" id="PTHR22993:SF9">
    <property type="entry name" value="FORMAMIDOPYRIMIDINE-DNA GLYCOSYLASE"/>
    <property type="match status" value="1"/>
</dbReference>
<keyword evidence="6 16" id="KW-0863">Zinc-finger</keyword>
<dbReference type="HAMAP" id="MF_00103">
    <property type="entry name" value="Fapy_DNA_glycosyl"/>
    <property type="match status" value="1"/>
</dbReference>
<organism evidence="19">
    <name type="scientific">Loigolactobacillus rennini</name>
    <dbReference type="NCBI Taxonomy" id="238013"/>
    <lineage>
        <taxon>Bacteria</taxon>
        <taxon>Bacillati</taxon>
        <taxon>Bacillota</taxon>
        <taxon>Bacilli</taxon>
        <taxon>Lactobacillales</taxon>
        <taxon>Lactobacillaceae</taxon>
        <taxon>Loigolactobacillus</taxon>
    </lineage>
</organism>
<evidence type="ECO:0000256" key="1">
    <source>
        <dbReference type="ARBA" id="ARBA00001668"/>
    </source>
</evidence>
<dbReference type="InterPro" id="IPR035937">
    <property type="entry name" value="FPG_N"/>
</dbReference>
<feature type="binding site" evidence="16">
    <location>
        <position position="111"/>
    </location>
    <ligand>
        <name>DNA</name>
        <dbReference type="ChEBI" id="CHEBI:16991"/>
    </ligand>
</feature>
<evidence type="ECO:0000256" key="16">
    <source>
        <dbReference type="HAMAP-Rule" id="MF_00103"/>
    </source>
</evidence>
<evidence type="ECO:0000256" key="15">
    <source>
        <dbReference type="ARBA" id="ARBA00060177"/>
    </source>
</evidence>
<keyword evidence="11 16" id="KW-0456">Lyase</keyword>
<evidence type="ECO:0000256" key="3">
    <source>
        <dbReference type="ARBA" id="ARBA00011245"/>
    </source>
</evidence>
<feature type="active site" description="Proton donor; for beta-elimination activity" evidence="16">
    <location>
        <position position="58"/>
    </location>
</feature>
<dbReference type="FunFam" id="1.10.8.50:FF:000003">
    <property type="entry name" value="Formamidopyrimidine-DNA glycosylase"/>
    <property type="match status" value="1"/>
</dbReference>
<dbReference type="EMBL" id="LT634362">
    <property type="protein sequence ID" value="SFZ88274.1"/>
    <property type="molecule type" value="Genomic_DNA"/>
</dbReference>
<comment type="subunit">
    <text evidence="3 16">Monomer.</text>
</comment>
<feature type="active site" description="Schiff-base intermediate with DNA" evidence="16">
    <location>
        <position position="2"/>
    </location>
</feature>
<comment type="function">
    <text evidence="15">Involved in base excision repair of DNA damaged by oxidation or by mutagenic agents. Acts as a DNA glycosylase that recognizes and removes damaged bases. Has a preference for oxidized purines, such as 7,8-dihydro-8-oxoguanine (8-oxoG). Has AP (apurinic/apyrimidinic) lyase activity and introduces nicks in the DNA strand. Cleaves the DNA backbone by beta-delta elimination to generate a single-strand break at the site of the removed base with both 3'- and 5'-phosphates.</text>
</comment>
<dbReference type="AlphaFoldDB" id="A0A1K2I7B3"/>
<feature type="active site" description="Proton donor" evidence="16">
    <location>
        <position position="3"/>
    </location>
</feature>
<dbReference type="Pfam" id="PF06831">
    <property type="entry name" value="H2TH"/>
    <property type="match status" value="1"/>
</dbReference>
<evidence type="ECO:0000259" key="18">
    <source>
        <dbReference type="PROSITE" id="PS51068"/>
    </source>
</evidence>
<evidence type="ECO:0000259" key="17">
    <source>
        <dbReference type="PROSITE" id="PS51066"/>
    </source>
</evidence>
<dbReference type="GO" id="GO:0008270">
    <property type="term" value="F:zinc ion binding"/>
    <property type="evidence" value="ECO:0007669"/>
    <property type="project" value="UniProtKB-UniRule"/>
</dbReference>
<evidence type="ECO:0000256" key="4">
    <source>
        <dbReference type="ARBA" id="ARBA00022723"/>
    </source>
</evidence>
<dbReference type="InterPro" id="IPR012319">
    <property type="entry name" value="FPG_cat"/>
</dbReference>
<reference evidence="19" key="1">
    <citation type="submission" date="2016-11" db="EMBL/GenBank/DDBJ databases">
        <authorList>
            <person name="Jaros S."/>
            <person name="Januszkiewicz K."/>
            <person name="Wedrychowicz H."/>
        </authorList>
    </citation>
    <scope>NUCLEOTIDE SEQUENCE</scope>
    <source>
        <strain evidence="19">ACA-DC 565</strain>
    </source>
</reference>
<feature type="active site" description="Proton donor; for delta-elimination activity" evidence="16">
    <location>
        <position position="263"/>
    </location>
</feature>
<dbReference type="Gene3D" id="1.10.8.50">
    <property type="match status" value="1"/>
</dbReference>
<dbReference type="InterPro" id="IPR010663">
    <property type="entry name" value="Znf_FPG/IleRS"/>
</dbReference>
<feature type="domain" description="FPG-type" evidence="17">
    <location>
        <begin position="239"/>
        <end position="273"/>
    </location>
</feature>
<dbReference type="Gene3D" id="3.20.190.10">
    <property type="entry name" value="MutM-like, N-terminal"/>
    <property type="match status" value="1"/>
</dbReference>
<evidence type="ECO:0000256" key="7">
    <source>
        <dbReference type="ARBA" id="ARBA00022801"/>
    </source>
</evidence>
<comment type="function">
    <text evidence="16">Involved in base excision repair of DNA damaged by oxidation or by mutagenic agents. Acts as DNA glycosylase that recognizes and removes damaged bases. Has a preference for oxidized purines, such as 7,8-dihydro-8-oxoguanine (8-oxoG). Has AP (apurinic/apyrimidinic) lyase activity and introduces nicks in the DNA strand. Cleaves the DNA backbone by beta-delta elimination to generate a single-strand break at the site of the removed base with both 3'- and 5'-phosphates.</text>
</comment>
<comment type="catalytic activity">
    <reaction evidence="1 16">
        <text>Hydrolysis of DNA containing ring-opened 7-methylguanine residues, releasing 2,6-diamino-4-hydroxy-5-(N-methyl)formamidopyrimidine.</text>
        <dbReference type="EC" id="3.2.2.23"/>
    </reaction>
</comment>
<dbReference type="SMART" id="SM00898">
    <property type="entry name" value="Fapy_DNA_glyco"/>
    <property type="match status" value="1"/>
</dbReference>
<evidence type="ECO:0000256" key="11">
    <source>
        <dbReference type="ARBA" id="ARBA00023239"/>
    </source>
</evidence>
<dbReference type="NCBIfam" id="TIGR00577">
    <property type="entry name" value="fpg"/>
    <property type="match status" value="1"/>
</dbReference>
<dbReference type="SUPFAM" id="SSF46946">
    <property type="entry name" value="S13-like H2TH domain"/>
    <property type="match status" value="1"/>
</dbReference>
<evidence type="ECO:0000256" key="6">
    <source>
        <dbReference type="ARBA" id="ARBA00022771"/>
    </source>
</evidence>
<sequence length="282" mass="31661">MPELPEVETVRQGLRNLMLHKTIATIQVRWDKIIKGDTAQFIAALKGQTFEEIDRRGKYLLFRLSHQLTIVSHLRMEGKYRVVPQDQPLTKHTHVIFNFTDGSALRYLDMRKFGRMMLIKTGNEAQVPGLNKLGPEPTAADFSVTDFTQRLQRHKKAIKPTLLDQTTVAGLGNIYADEVLWMSKINPLQPANTLSAAQIKELHDNIISELKRATKAKGTTIRSYTDAYGATGGFKMALSVYGREGTPCPRCGTTIKKIKVGQRGTHFCPQCQVLPVKQESLS</sequence>
<feature type="domain" description="Formamidopyrimidine-DNA glycosylase catalytic" evidence="18">
    <location>
        <begin position="2"/>
        <end position="114"/>
    </location>
</feature>
<keyword evidence="12 16" id="KW-0511">Multifunctional enzyme</keyword>
<accession>A0A1K2I7B3</accession>
<keyword evidence="8 16" id="KW-0862">Zinc</keyword>
<evidence type="ECO:0000256" key="14">
    <source>
        <dbReference type="ARBA" id="ARBA00044632"/>
    </source>
</evidence>
<dbReference type="PROSITE" id="PS51068">
    <property type="entry name" value="FPG_CAT"/>
    <property type="match status" value="1"/>
</dbReference>
<dbReference type="InterPro" id="IPR000214">
    <property type="entry name" value="Znf_DNA_glyclase/AP_lyase"/>
</dbReference>
<evidence type="ECO:0000256" key="5">
    <source>
        <dbReference type="ARBA" id="ARBA00022763"/>
    </source>
</evidence>
<evidence type="ECO:0000256" key="2">
    <source>
        <dbReference type="ARBA" id="ARBA00009409"/>
    </source>
</evidence>
<evidence type="ECO:0000256" key="9">
    <source>
        <dbReference type="ARBA" id="ARBA00023125"/>
    </source>
</evidence>
<dbReference type="GO" id="GO:0034039">
    <property type="term" value="F:8-oxo-7,8-dihydroguanine DNA N-glycosylase activity"/>
    <property type="evidence" value="ECO:0007669"/>
    <property type="project" value="TreeGrafter"/>
</dbReference>
<comment type="catalytic activity">
    <reaction evidence="14 16">
        <text>2'-deoxyribonucleotide-(2'-deoxyribose 5'-phosphate)-2'-deoxyribonucleotide-DNA = a 3'-end 2'-deoxyribonucleotide-(2,3-dehydro-2,3-deoxyribose 5'-phosphate)-DNA + a 5'-end 5'-phospho-2'-deoxyribonucleoside-DNA + H(+)</text>
        <dbReference type="Rhea" id="RHEA:66592"/>
        <dbReference type="Rhea" id="RHEA-COMP:13180"/>
        <dbReference type="Rhea" id="RHEA-COMP:16897"/>
        <dbReference type="Rhea" id="RHEA-COMP:17067"/>
        <dbReference type="ChEBI" id="CHEBI:15378"/>
        <dbReference type="ChEBI" id="CHEBI:136412"/>
        <dbReference type="ChEBI" id="CHEBI:157695"/>
        <dbReference type="ChEBI" id="CHEBI:167181"/>
        <dbReference type="EC" id="4.2.99.18"/>
    </reaction>
</comment>
<comment type="cofactor">
    <cofactor evidence="16">
        <name>Zn(2+)</name>
        <dbReference type="ChEBI" id="CHEBI:29105"/>
    </cofactor>
    <text evidence="16">Binds 1 zinc ion per subunit.</text>
</comment>
<comment type="caution">
    <text evidence="16">Lacks conserved residue(s) required for the propagation of feature annotation.</text>
</comment>
<comment type="similarity">
    <text evidence="2 16">Belongs to the FPG family.</text>
</comment>
<dbReference type="NCBIfam" id="NF002211">
    <property type="entry name" value="PRK01103.1"/>
    <property type="match status" value="1"/>
</dbReference>
<dbReference type="PROSITE" id="PS51066">
    <property type="entry name" value="ZF_FPG_2"/>
    <property type="match status" value="1"/>
</dbReference>
<dbReference type="GO" id="GO:0006284">
    <property type="term" value="P:base-excision repair"/>
    <property type="evidence" value="ECO:0007669"/>
    <property type="project" value="InterPro"/>
</dbReference>
<evidence type="ECO:0000256" key="13">
    <source>
        <dbReference type="ARBA" id="ARBA00023295"/>
    </source>
</evidence>
<evidence type="ECO:0000256" key="8">
    <source>
        <dbReference type="ARBA" id="ARBA00022833"/>
    </source>
</evidence>
<evidence type="ECO:0000256" key="10">
    <source>
        <dbReference type="ARBA" id="ARBA00023204"/>
    </source>
</evidence>
<gene>
    <name evidence="16" type="primary">mutM</name>
    <name evidence="16" type="synonym">fpg</name>
    <name evidence="19" type="ORF">LREN565_1387</name>
</gene>
<evidence type="ECO:0000256" key="12">
    <source>
        <dbReference type="ARBA" id="ARBA00023268"/>
    </source>
</evidence>
<dbReference type="EC" id="4.2.99.18" evidence="16"/>
<keyword evidence="10 16" id="KW-0234">DNA repair</keyword>
<dbReference type="InterPro" id="IPR015887">
    <property type="entry name" value="DNA_glyclase_Znf_dom_DNA_BS"/>
</dbReference>
<dbReference type="GO" id="GO:0003684">
    <property type="term" value="F:damaged DNA binding"/>
    <property type="evidence" value="ECO:0007669"/>
    <property type="project" value="InterPro"/>
</dbReference>
<dbReference type="Pfam" id="PF06827">
    <property type="entry name" value="zf-FPG_IleRS"/>
    <property type="match status" value="1"/>
</dbReference>
<dbReference type="InterPro" id="IPR020629">
    <property type="entry name" value="FPG_Glyclase"/>
</dbReference>
<dbReference type="InterPro" id="IPR015886">
    <property type="entry name" value="H2TH_FPG"/>
</dbReference>
<dbReference type="GO" id="GO:0003690">
    <property type="term" value="F:double-stranded DNA binding"/>
    <property type="evidence" value="ECO:0007669"/>
    <property type="project" value="UniProtKB-ARBA"/>
</dbReference>
<keyword evidence="7 16" id="KW-0378">Hydrolase</keyword>
<protein>
    <recommendedName>
        <fullName evidence="16">Formamidopyrimidine-DNA glycosylase</fullName>
        <shortName evidence="16">Fapy-DNA glycosylase</shortName>
        <ecNumber evidence="16">3.2.2.23</ecNumber>
    </recommendedName>
    <alternativeName>
        <fullName evidence="16">DNA-(apurinic or apyrimidinic site) lyase MutM</fullName>
        <shortName evidence="16">AP lyase MutM</shortName>
        <ecNumber evidence="16">4.2.99.18</ecNumber>
    </alternativeName>
</protein>
<dbReference type="EC" id="3.2.2.23" evidence="16"/>
<proteinExistence type="inferred from homology"/>
<keyword evidence="9 16" id="KW-0238">DNA-binding</keyword>
<dbReference type="PROSITE" id="PS01242">
    <property type="entry name" value="ZF_FPG_1"/>
    <property type="match status" value="1"/>
</dbReference>
<keyword evidence="5 16" id="KW-0227">DNA damage</keyword>
<dbReference type="CDD" id="cd08966">
    <property type="entry name" value="EcFpg-like_N"/>
    <property type="match status" value="1"/>
</dbReference>
<keyword evidence="13 16" id="KW-0326">Glycosidase</keyword>
<dbReference type="Pfam" id="PF01149">
    <property type="entry name" value="Fapy_DNA_glyco"/>
    <property type="match status" value="1"/>
</dbReference>
<dbReference type="FunFam" id="3.20.190.10:FF:000001">
    <property type="entry name" value="Formamidopyrimidine-DNA glycosylase"/>
    <property type="match status" value="1"/>
</dbReference>
<dbReference type="SMART" id="SM01232">
    <property type="entry name" value="H2TH"/>
    <property type="match status" value="1"/>
</dbReference>
<dbReference type="SUPFAM" id="SSF57716">
    <property type="entry name" value="Glucocorticoid receptor-like (DNA-binding domain)"/>
    <property type="match status" value="1"/>
</dbReference>
<keyword evidence="4 16" id="KW-0479">Metal-binding</keyword>
<dbReference type="PANTHER" id="PTHR22993">
    <property type="entry name" value="FORMAMIDOPYRIMIDINE-DNA GLYCOSYLASE"/>
    <property type="match status" value="1"/>
</dbReference>
<name>A0A1K2I7B3_9LACO</name>
<feature type="binding site" evidence="16">
    <location>
        <position position="92"/>
    </location>
    <ligand>
        <name>DNA</name>
        <dbReference type="ChEBI" id="CHEBI:16991"/>
    </ligand>
</feature>